<evidence type="ECO:0000259" key="5">
    <source>
        <dbReference type="PROSITE" id="PS51898"/>
    </source>
</evidence>
<evidence type="ECO:0000256" key="4">
    <source>
        <dbReference type="PROSITE-ProRule" id="PRU01248"/>
    </source>
</evidence>
<dbReference type="InterPro" id="IPR013762">
    <property type="entry name" value="Integrase-like_cat_sf"/>
</dbReference>
<dbReference type="Gene3D" id="1.10.443.10">
    <property type="entry name" value="Intergrase catalytic core"/>
    <property type="match status" value="1"/>
</dbReference>
<keyword evidence="3" id="KW-0233">DNA recombination</keyword>
<dbReference type="GO" id="GO:0006310">
    <property type="term" value="P:DNA recombination"/>
    <property type="evidence" value="ECO:0007669"/>
    <property type="project" value="UniProtKB-KW"/>
</dbReference>
<dbReference type="InterPro" id="IPR002104">
    <property type="entry name" value="Integrase_catalytic"/>
</dbReference>
<dbReference type="InterPro" id="IPR050090">
    <property type="entry name" value="Tyrosine_recombinase_XerCD"/>
</dbReference>
<dbReference type="GO" id="GO:0003677">
    <property type="term" value="F:DNA binding"/>
    <property type="evidence" value="ECO:0007669"/>
    <property type="project" value="UniProtKB-UniRule"/>
</dbReference>
<dbReference type="PANTHER" id="PTHR30349:SF64">
    <property type="entry name" value="PROPHAGE INTEGRASE INTD-RELATED"/>
    <property type="match status" value="1"/>
</dbReference>
<reference evidence="7 8" key="1">
    <citation type="submission" date="2020-04" db="EMBL/GenBank/DDBJ databases">
        <authorList>
            <person name="Hitch T.C.A."/>
            <person name="Wylensek D."/>
            <person name="Clavel T."/>
        </authorList>
    </citation>
    <scope>NUCLEOTIDE SEQUENCE [LARGE SCALE GENOMIC DNA]</scope>
    <source>
        <strain evidence="7 8">BL-383-APC-3D</strain>
    </source>
</reference>
<dbReference type="PROSITE" id="PS51898">
    <property type="entry name" value="TYR_RECOMBINASE"/>
    <property type="match status" value="1"/>
</dbReference>
<evidence type="ECO:0000313" key="7">
    <source>
        <dbReference type="EMBL" id="NME89361.1"/>
    </source>
</evidence>
<feature type="domain" description="Tyr recombinase" evidence="5">
    <location>
        <begin position="165"/>
        <end position="349"/>
    </location>
</feature>
<dbReference type="RefSeq" id="WP_168969608.1">
    <property type="nucleotide sequence ID" value="NZ_JABAFZ010000005.1"/>
</dbReference>
<dbReference type="SUPFAM" id="SSF56349">
    <property type="entry name" value="DNA breaking-rejoining enzymes"/>
    <property type="match status" value="1"/>
</dbReference>
<protein>
    <submittedName>
        <fullName evidence="7">Tyrosine-type recombinase/integrase</fullName>
    </submittedName>
</protein>
<comment type="similarity">
    <text evidence="1">Belongs to the 'phage' integrase family.</text>
</comment>
<accession>A0AB36CLI1</accession>
<dbReference type="Pfam" id="PF14657">
    <property type="entry name" value="Arm-DNA-bind_4"/>
    <property type="match status" value="1"/>
</dbReference>
<dbReference type="CDD" id="cd00796">
    <property type="entry name" value="INT_Rci_Hp1_C"/>
    <property type="match status" value="1"/>
</dbReference>
<dbReference type="Proteomes" id="UP000544551">
    <property type="component" value="Unassembled WGS sequence"/>
</dbReference>
<comment type="caution">
    <text evidence="7">The sequence shown here is derived from an EMBL/GenBank/DDBJ whole genome shotgun (WGS) entry which is preliminary data.</text>
</comment>
<dbReference type="InterPro" id="IPR028259">
    <property type="entry name" value="AP2-like_int_N"/>
</dbReference>
<name>A0AB36CLI1_9CORY</name>
<dbReference type="InterPro" id="IPR044068">
    <property type="entry name" value="CB"/>
</dbReference>
<keyword evidence="2 4" id="KW-0238">DNA-binding</keyword>
<dbReference type="EMBL" id="JABAFZ010000005">
    <property type="protein sequence ID" value="NME89361.1"/>
    <property type="molecule type" value="Genomic_DNA"/>
</dbReference>
<feature type="domain" description="Core-binding (CB)" evidence="6">
    <location>
        <begin position="62"/>
        <end position="144"/>
    </location>
</feature>
<gene>
    <name evidence="7" type="ORF">HF853_06700</name>
</gene>
<evidence type="ECO:0000259" key="6">
    <source>
        <dbReference type="PROSITE" id="PS51900"/>
    </source>
</evidence>
<evidence type="ECO:0000256" key="1">
    <source>
        <dbReference type="ARBA" id="ARBA00008857"/>
    </source>
</evidence>
<dbReference type="InterPro" id="IPR010998">
    <property type="entry name" value="Integrase_recombinase_N"/>
</dbReference>
<evidence type="ECO:0000256" key="3">
    <source>
        <dbReference type="ARBA" id="ARBA00023172"/>
    </source>
</evidence>
<evidence type="ECO:0000256" key="2">
    <source>
        <dbReference type="ARBA" id="ARBA00023125"/>
    </source>
</evidence>
<dbReference type="PANTHER" id="PTHR30349">
    <property type="entry name" value="PHAGE INTEGRASE-RELATED"/>
    <property type="match status" value="1"/>
</dbReference>
<dbReference type="Pfam" id="PF00589">
    <property type="entry name" value="Phage_integrase"/>
    <property type="match status" value="1"/>
</dbReference>
<dbReference type="AlphaFoldDB" id="A0AB36CLI1"/>
<proteinExistence type="inferred from homology"/>
<dbReference type="PROSITE" id="PS51900">
    <property type="entry name" value="CB"/>
    <property type="match status" value="1"/>
</dbReference>
<dbReference type="Gene3D" id="1.10.150.130">
    <property type="match status" value="1"/>
</dbReference>
<dbReference type="GO" id="GO:0015074">
    <property type="term" value="P:DNA integration"/>
    <property type="evidence" value="ECO:0007669"/>
    <property type="project" value="InterPro"/>
</dbReference>
<evidence type="ECO:0000313" key="8">
    <source>
        <dbReference type="Proteomes" id="UP000544551"/>
    </source>
</evidence>
<dbReference type="InterPro" id="IPR011010">
    <property type="entry name" value="DNA_brk_join_enz"/>
</dbReference>
<sequence length="356" mass="39906">MASIDSYETKSGKRWMVQYRTPDRRLTKKRGFKTKRDANEWLQGNEVAMRQGGWQPESAGRMTVSELAAEHLRAKAINLAPKTAFAYKGYLKHYEKYGNLGNQYVKDVTIVGIEKFVLEMSKELAPKSVRNSFQFLYSVFQRGIRDQRILKNPCVGVELPALTESEPRFLTVEQVAAFVAAAGENEPIAHVLVKTGMRWGEMAGLLVKDVDFCSGVIHVRRQKTELNGKLFDSAPKHGKVRKIPIIPSLRPVLEKSVSGKEQDELVLTTRRGAVLRSGNERRGWFDNAAKEAGAPGLTPHDLRHTFASLAIKSGANPKALQAMMGHTSIKITMDRYSHLYPEDYSSFTTGFDALFS</sequence>
<organism evidence="7 8">
    <name type="scientific">Corynebacterium stationis</name>
    <dbReference type="NCBI Taxonomy" id="1705"/>
    <lineage>
        <taxon>Bacteria</taxon>
        <taxon>Bacillati</taxon>
        <taxon>Actinomycetota</taxon>
        <taxon>Actinomycetes</taxon>
        <taxon>Mycobacteriales</taxon>
        <taxon>Corynebacteriaceae</taxon>
        <taxon>Corynebacterium</taxon>
    </lineage>
</organism>